<feature type="domain" description="ABC-type transport auxiliary lipoprotein component" evidence="2">
    <location>
        <begin position="30"/>
        <end position="190"/>
    </location>
</feature>
<accession>A0ABR5ZUG5</accession>
<gene>
    <name evidence="3" type="ORF">CPA56_07740</name>
</gene>
<name>A0ABR5ZUG5_9PROT</name>
<evidence type="ECO:0000313" key="4">
    <source>
        <dbReference type="Proteomes" id="UP000765338"/>
    </source>
</evidence>
<dbReference type="SUPFAM" id="SSF159594">
    <property type="entry name" value="XCC0632-like"/>
    <property type="match status" value="1"/>
</dbReference>
<evidence type="ECO:0000259" key="2">
    <source>
        <dbReference type="Pfam" id="PF03886"/>
    </source>
</evidence>
<dbReference type="PROSITE" id="PS51257">
    <property type="entry name" value="PROKAR_LIPOPROTEIN"/>
    <property type="match status" value="1"/>
</dbReference>
<dbReference type="EMBL" id="PDLY01000004">
    <property type="protein sequence ID" value="MBA5727868.1"/>
    <property type="molecule type" value="Genomic_DNA"/>
</dbReference>
<feature type="chain" id="PRO_5047328118" description="ABC-type transport auxiliary lipoprotein component domain-containing protein" evidence="1">
    <location>
        <begin position="23"/>
        <end position="198"/>
    </location>
</feature>
<dbReference type="Pfam" id="PF03886">
    <property type="entry name" value="ABC_trans_aux"/>
    <property type="match status" value="1"/>
</dbReference>
<dbReference type="RefSeq" id="WP_195805126.1">
    <property type="nucleotide sequence ID" value="NZ_PDLY01000004.1"/>
</dbReference>
<protein>
    <recommendedName>
        <fullName evidence="2">ABC-type transport auxiliary lipoprotein component domain-containing protein</fullName>
    </recommendedName>
</protein>
<dbReference type="Proteomes" id="UP000765338">
    <property type="component" value="Unassembled WGS sequence"/>
</dbReference>
<evidence type="ECO:0000256" key="1">
    <source>
        <dbReference type="SAM" id="SignalP"/>
    </source>
</evidence>
<reference evidence="3 4" key="1">
    <citation type="submission" date="2017-10" db="EMBL/GenBank/DDBJ databases">
        <authorList>
            <person name="Jakob F."/>
        </authorList>
    </citation>
    <scope>NUCLEOTIDE SEQUENCE [LARGE SCALE GENOMIC DNA]</scope>
    <source>
        <strain evidence="3 4">TMW 2.1889</strain>
    </source>
</reference>
<feature type="signal peptide" evidence="1">
    <location>
        <begin position="1"/>
        <end position="22"/>
    </location>
</feature>
<dbReference type="InterPro" id="IPR005586">
    <property type="entry name" value="ABC_trans_aux"/>
</dbReference>
<keyword evidence="4" id="KW-1185">Reference proteome</keyword>
<dbReference type="Gene3D" id="3.40.50.10610">
    <property type="entry name" value="ABC-type transport auxiliary lipoprotein component"/>
    <property type="match status" value="1"/>
</dbReference>
<comment type="caution">
    <text evidence="3">The sequence shown here is derived from an EMBL/GenBank/DDBJ whole genome shotgun (WGS) entry which is preliminary data.</text>
</comment>
<keyword evidence="1" id="KW-0732">Signal</keyword>
<evidence type="ECO:0000313" key="3">
    <source>
        <dbReference type="EMBL" id="MBA5727868.1"/>
    </source>
</evidence>
<sequence length="198" mass="21548">MIFPFRRTVLALLGGCGLLAGCASPPLHIYTLGIPVHSDTKSLQVSPQTTVVQVSRVVMPDYLDCQDIITRQGEEIHRSPNSRWASRLSLGITDLITNEVAATASHDTLFTDQPLAKAADMQIMIAISEFDVDVNGHAILNAHWAIIPHDRNKPLLRNIVHLAANGPVHTDADTAALMRNLVVQLATQIAKSIPSNIR</sequence>
<organism evidence="3 4">
    <name type="scientific">Bombella mellum</name>
    <dbReference type="NCBI Taxonomy" id="2039288"/>
    <lineage>
        <taxon>Bacteria</taxon>
        <taxon>Pseudomonadati</taxon>
        <taxon>Pseudomonadota</taxon>
        <taxon>Alphaproteobacteria</taxon>
        <taxon>Acetobacterales</taxon>
        <taxon>Acetobacteraceae</taxon>
        <taxon>Bombella</taxon>
    </lineage>
</organism>
<proteinExistence type="predicted"/>